<accession>A0ABN3FLP1</accession>
<keyword evidence="2" id="KW-0472">Membrane</keyword>
<evidence type="ECO:0000256" key="1">
    <source>
        <dbReference type="SAM" id="Coils"/>
    </source>
</evidence>
<evidence type="ECO:0000313" key="3">
    <source>
        <dbReference type="EMBL" id="GAA2333103.1"/>
    </source>
</evidence>
<organism evidence="3 4">
    <name type="scientific">Dactylosporangium salmoneum</name>
    <dbReference type="NCBI Taxonomy" id="53361"/>
    <lineage>
        <taxon>Bacteria</taxon>
        <taxon>Bacillati</taxon>
        <taxon>Actinomycetota</taxon>
        <taxon>Actinomycetes</taxon>
        <taxon>Micromonosporales</taxon>
        <taxon>Micromonosporaceae</taxon>
        <taxon>Dactylosporangium</taxon>
    </lineage>
</organism>
<feature type="coiled-coil region" evidence="1">
    <location>
        <begin position="460"/>
        <end position="501"/>
    </location>
</feature>
<keyword evidence="2" id="KW-1133">Transmembrane helix</keyword>
<proteinExistence type="predicted"/>
<dbReference type="EMBL" id="BAAARV010000009">
    <property type="protein sequence ID" value="GAA2333103.1"/>
    <property type="molecule type" value="Genomic_DNA"/>
</dbReference>
<dbReference type="Proteomes" id="UP001501444">
    <property type="component" value="Unassembled WGS sequence"/>
</dbReference>
<keyword evidence="4" id="KW-1185">Reference proteome</keyword>
<keyword evidence="2" id="KW-0812">Transmembrane</keyword>
<dbReference type="RefSeq" id="WP_344611242.1">
    <property type="nucleotide sequence ID" value="NZ_BAAARV010000009.1"/>
</dbReference>
<reference evidence="3 4" key="1">
    <citation type="journal article" date="2019" name="Int. J. Syst. Evol. Microbiol.">
        <title>The Global Catalogue of Microorganisms (GCM) 10K type strain sequencing project: providing services to taxonomists for standard genome sequencing and annotation.</title>
        <authorList>
            <consortium name="The Broad Institute Genomics Platform"/>
            <consortium name="The Broad Institute Genome Sequencing Center for Infectious Disease"/>
            <person name="Wu L."/>
            <person name="Ma J."/>
        </authorList>
    </citation>
    <scope>NUCLEOTIDE SEQUENCE [LARGE SCALE GENOMIC DNA]</scope>
    <source>
        <strain evidence="3 4">JCM 3272</strain>
    </source>
</reference>
<protein>
    <submittedName>
        <fullName evidence="3">Uncharacterized protein</fullName>
    </submittedName>
</protein>
<feature type="transmembrane region" description="Helical" evidence="2">
    <location>
        <begin position="418"/>
        <end position="451"/>
    </location>
</feature>
<evidence type="ECO:0000313" key="4">
    <source>
        <dbReference type="Proteomes" id="UP001501444"/>
    </source>
</evidence>
<gene>
    <name evidence="3" type="ORF">GCM10010170_012260</name>
</gene>
<keyword evidence="1" id="KW-0175">Coiled coil</keyword>
<sequence>MSDGEFRDWLLSDSWQDFKQQRAIREIESSLSGQRAESRALRSQLSRLQGSIEQRLSRLIVSFDAFVELSDLRADMTGFDDGARARHRMRQVLAVRAGAAPALPATVEDVDGYWLAPAASALAALTRGDDPSADLDRAAARDLRRTALLLIMSGTASDVRWVSAAFSELLADTQLTAAERAVWMAAADGQLGDVGLELVAARLTALVAGLGDERRAALDRSLTERIQALPSAAPVTGLTISADRKAAAALTAGSRLAALRDWALSTAPTASPAATQSRAALEALLPGLVDEGTEEEAATLRRIAELRAVIDDREVTPATRWDDPAGLPLTLLVADAFGEAPGRRALARRVLRDRLLAVGEALCAESDVPDPEEQTVTIERQAVRVRANGPAPADVAELQRAIEAREPEGPSKVWQRYAWFAAAVLTLAGALAVPVGLAVVLVLVALVFGFVGVRRIFADRMEANDRRERLRAARERADKMVEQERQSLSDLCRRLDETRRKAPEDLTGLRAALAS</sequence>
<name>A0ABN3FLP1_9ACTN</name>
<comment type="caution">
    <text evidence="3">The sequence shown here is derived from an EMBL/GenBank/DDBJ whole genome shotgun (WGS) entry which is preliminary data.</text>
</comment>
<evidence type="ECO:0000256" key="2">
    <source>
        <dbReference type="SAM" id="Phobius"/>
    </source>
</evidence>